<organism evidence="2 3">
    <name type="scientific">Plakobranchus ocellatus</name>
    <dbReference type="NCBI Taxonomy" id="259542"/>
    <lineage>
        <taxon>Eukaryota</taxon>
        <taxon>Metazoa</taxon>
        <taxon>Spiralia</taxon>
        <taxon>Lophotrochozoa</taxon>
        <taxon>Mollusca</taxon>
        <taxon>Gastropoda</taxon>
        <taxon>Heterobranchia</taxon>
        <taxon>Euthyneura</taxon>
        <taxon>Panpulmonata</taxon>
        <taxon>Sacoglossa</taxon>
        <taxon>Placobranchoidea</taxon>
        <taxon>Plakobranchidae</taxon>
        <taxon>Plakobranchus</taxon>
    </lineage>
</organism>
<gene>
    <name evidence="2" type="ORF">PoB_001381500</name>
</gene>
<dbReference type="Proteomes" id="UP000735302">
    <property type="component" value="Unassembled WGS sequence"/>
</dbReference>
<feature type="region of interest" description="Disordered" evidence="1">
    <location>
        <begin position="1"/>
        <end position="55"/>
    </location>
</feature>
<accession>A0AAV3YXZ6</accession>
<dbReference type="EMBL" id="BLXT01001699">
    <property type="protein sequence ID" value="GFN87309.1"/>
    <property type="molecule type" value="Genomic_DNA"/>
</dbReference>
<evidence type="ECO:0000256" key="1">
    <source>
        <dbReference type="SAM" id="MobiDB-lite"/>
    </source>
</evidence>
<evidence type="ECO:0000313" key="2">
    <source>
        <dbReference type="EMBL" id="GFN87309.1"/>
    </source>
</evidence>
<name>A0AAV3YXZ6_9GAST</name>
<sequence length="77" mass="8289">MNTPFPTCSPLTFKYPQRGKEAGAVKRAETEMPCQPPLISPRNQGMGPTMPLGMEQCPYASSAERLTQAQGSAGRFG</sequence>
<proteinExistence type="predicted"/>
<keyword evidence="3" id="KW-1185">Reference proteome</keyword>
<reference evidence="2 3" key="1">
    <citation type="journal article" date="2021" name="Elife">
        <title>Chloroplast acquisition without the gene transfer in kleptoplastic sea slugs, Plakobranchus ocellatus.</title>
        <authorList>
            <person name="Maeda T."/>
            <person name="Takahashi S."/>
            <person name="Yoshida T."/>
            <person name="Shimamura S."/>
            <person name="Takaki Y."/>
            <person name="Nagai Y."/>
            <person name="Toyoda A."/>
            <person name="Suzuki Y."/>
            <person name="Arimoto A."/>
            <person name="Ishii H."/>
            <person name="Satoh N."/>
            <person name="Nishiyama T."/>
            <person name="Hasebe M."/>
            <person name="Maruyama T."/>
            <person name="Minagawa J."/>
            <person name="Obokata J."/>
            <person name="Shigenobu S."/>
        </authorList>
    </citation>
    <scope>NUCLEOTIDE SEQUENCE [LARGE SCALE GENOMIC DNA]</scope>
</reference>
<protein>
    <submittedName>
        <fullName evidence="2">Uncharacterized protein</fullName>
    </submittedName>
</protein>
<evidence type="ECO:0000313" key="3">
    <source>
        <dbReference type="Proteomes" id="UP000735302"/>
    </source>
</evidence>
<feature type="compositionally biased region" description="Basic and acidic residues" evidence="1">
    <location>
        <begin position="18"/>
        <end position="30"/>
    </location>
</feature>
<feature type="compositionally biased region" description="Polar residues" evidence="1">
    <location>
        <begin position="1"/>
        <end position="10"/>
    </location>
</feature>
<comment type="caution">
    <text evidence="2">The sequence shown here is derived from an EMBL/GenBank/DDBJ whole genome shotgun (WGS) entry which is preliminary data.</text>
</comment>
<dbReference type="AlphaFoldDB" id="A0AAV3YXZ6"/>